<dbReference type="OMA" id="DYERNMA"/>
<dbReference type="KEGG" id="loa:LOAG_11232"/>
<dbReference type="RefSeq" id="XP_020301529.1">
    <property type="nucleotide sequence ID" value="XM_020448316.1"/>
</dbReference>
<organism evidence="1">
    <name type="scientific">Loa loa</name>
    <name type="common">Eye worm</name>
    <name type="synonym">Filaria loa</name>
    <dbReference type="NCBI Taxonomy" id="7209"/>
    <lineage>
        <taxon>Eukaryota</taxon>
        <taxon>Metazoa</taxon>
        <taxon>Ecdysozoa</taxon>
        <taxon>Nematoda</taxon>
        <taxon>Chromadorea</taxon>
        <taxon>Rhabditida</taxon>
        <taxon>Spirurina</taxon>
        <taxon>Spiruromorpha</taxon>
        <taxon>Filarioidea</taxon>
        <taxon>Onchocercidae</taxon>
        <taxon>Loa</taxon>
    </lineage>
</organism>
<reference evidence="1" key="1">
    <citation type="submission" date="2012-04" db="EMBL/GenBank/DDBJ databases">
        <title>The Genome Sequence of Loa loa.</title>
        <authorList>
            <consortium name="The Broad Institute Genome Sequencing Platform"/>
            <consortium name="Broad Institute Genome Sequencing Center for Infectious Disease"/>
            <person name="Nutman T.B."/>
            <person name="Fink D.L."/>
            <person name="Russ C."/>
            <person name="Young S."/>
            <person name="Zeng Q."/>
            <person name="Gargeya S."/>
            <person name="Alvarado L."/>
            <person name="Berlin A."/>
            <person name="Chapman S.B."/>
            <person name="Chen Z."/>
            <person name="Freedman E."/>
            <person name="Gellesch M."/>
            <person name="Goldberg J."/>
            <person name="Griggs A."/>
            <person name="Gujja S."/>
            <person name="Heilman E.R."/>
            <person name="Heiman D."/>
            <person name="Howarth C."/>
            <person name="Mehta T."/>
            <person name="Neiman D."/>
            <person name="Pearson M."/>
            <person name="Roberts A."/>
            <person name="Saif S."/>
            <person name="Shea T."/>
            <person name="Shenoy N."/>
            <person name="Sisk P."/>
            <person name="Stolte C."/>
            <person name="Sykes S."/>
            <person name="White J."/>
            <person name="Yandava C."/>
            <person name="Haas B."/>
            <person name="Henn M.R."/>
            <person name="Nusbaum C."/>
            <person name="Birren B."/>
        </authorList>
    </citation>
    <scope>NUCLEOTIDE SEQUENCE [LARGE SCALE GENOMIC DNA]</scope>
</reference>
<gene>
    <name evidence="1" type="ORF">LOAG_11232</name>
</gene>
<dbReference type="CTD" id="9948684"/>
<dbReference type="EMBL" id="JH712711">
    <property type="protein sequence ID" value="EFO17269.2"/>
    <property type="molecule type" value="Genomic_DNA"/>
</dbReference>
<evidence type="ECO:0000313" key="1">
    <source>
        <dbReference type="EMBL" id="EFO17269.2"/>
    </source>
</evidence>
<dbReference type="GeneID" id="9948684"/>
<dbReference type="AlphaFoldDB" id="A0A1S0TNW3"/>
<proteinExistence type="predicted"/>
<protein>
    <submittedName>
        <fullName evidence="1">Uncharacterized protein</fullName>
    </submittedName>
</protein>
<accession>A0A1S0TNW3</accession>
<dbReference type="InParanoid" id="A0A1S0TNW3"/>
<dbReference type="OrthoDB" id="5845192at2759"/>
<name>A0A1S0TNW3_LOALO</name>
<sequence>MCRKKTILAIKLTELVNDIKLYLKKLYELNEQFPEEFIKGKDKIDEIEQDAQKIIEAISQIRNAWNVEDYEKNMAIICGIS</sequence>